<proteinExistence type="predicted"/>
<reference evidence="2 3" key="1">
    <citation type="submission" date="2017-11" db="EMBL/GenBank/DDBJ databases">
        <title>Genomic Encyclopedia of Archaeal and Bacterial Type Strains, Phase II (KMG-II): From Individual Species to Whole Genera.</title>
        <authorList>
            <person name="Goeker M."/>
        </authorList>
    </citation>
    <scope>NUCLEOTIDE SEQUENCE [LARGE SCALE GENOMIC DNA]</scope>
    <source>
        <strain evidence="2 3">DSM 25625</strain>
    </source>
</reference>
<dbReference type="OrthoDB" id="4991223at2"/>
<keyword evidence="3" id="KW-1185">Reference proteome</keyword>
<feature type="compositionally biased region" description="Basic residues" evidence="1">
    <location>
        <begin position="49"/>
        <end position="62"/>
    </location>
</feature>
<evidence type="ECO:0000256" key="1">
    <source>
        <dbReference type="SAM" id="MobiDB-lite"/>
    </source>
</evidence>
<evidence type="ECO:0000313" key="2">
    <source>
        <dbReference type="EMBL" id="PJJ63804.1"/>
    </source>
</evidence>
<dbReference type="RefSeq" id="WP_100344264.1">
    <property type="nucleotide sequence ID" value="NZ_PGFB01000002.1"/>
</dbReference>
<protein>
    <submittedName>
        <fullName evidence="2">Uncharacterized protein</fullName>
    </submittedName>
</protein>
<gene>
    <name evidence="2" type="ORF">CLV54_1480</name>
</gene>
<dbReference type="EMBL" id="PGFB01000002">
    <property type="protein sequence ID" value="PJJ63804.1"/>
    <property type="molecule type" value="Genomic_DNA"/>
</dbReference>
<name>A0A2M9C0F4_9MICO</name>
<feature type="region of interest" description="Disordered" evidence="1">
    <location>
        <begin position="49"/>
        <end position="73"/>
    </location>
</feature>
<dbReference type="AlphaFoldDB" id="A0A2M9C0F4"/>
<accession>A0A2M9C0F4</accession>
<sequence length="73" mass="8487">MRKNLVIIAVVAAAAYLIGVESAKSRGKDYEDLRHQLERLWTSPEARKSRKRLAKSVRKSVKDRRQQLRRLAN</sequence>
<evidence type="ECO:0000313" key="3">
    <source>
        <dbReference type="Proteomes" id="UP000230161"/>
    </source>
</evidence>
<organism evidence="2 3">
    <name type="scientific">Compostimonas suwonensis</name>
    <dbReference type="NCBI Taxonomy" id="1048394"/>
    <lineage>
        <taxon>Bacteria</taxon>
        <taxon>Bacillati</taxon>
        <taxon>Actinomycetota</taxon>
        <taxon>Actinomycetes</taxon>
        <taxon>Micrococcales</taxon>
        <taxon>Microbacteriaceae</taxon>
        <taxon>Compostimonas</taxon>
    </lineage>
</organism>
<comment type="caution">
    <text evidence="2">The sequence shown here is derived from an EMBL/GenBank/DDBJ whole genome shotgun (WGS) entry which is preliminary data.</text>
</comment>
<dbReference type="Proteomes" id="UP000230161">
    <property type="component" value="Unassembled WGS sequence"/>
</dbReference>